<dbReference type="NCBIfam" id="TIGR01187">
    <property type="entry name" value="potA"/>
    <property type="match status" value="1"/>
</dbReference>
<dbReference type="InterPro" id="IPR008995">
    <property type="entry name" value="Mo/tungstate-bd_C_term_dom"/>
</dbReference>
<dbReference type="GO" id="GO:0015417">
    <property type="term" value="F:ABC-type polyamine transporter activity"/>
    <property type="evidence" value="ECO:0007669"/>
    <property type="project" value="UniProtKB-EC"/>
</dbReference>
<evidence type="ECO:0000256" key="1">
    <source>
        <dbReference type="ARBA" id="ARBA00022448"/>
    </source>
</evidence>
<organism evidence="9 10">
    <name type="scientific">Martelella radicis</name>
    <dbReference type="NCBI Taxonomy" id="1397476"/>
    <lineage>
        <taxon>Bacteria</taxon>
        <taxon>Pseudomonadati</taxon>
        <taxon>Pseudomonadota</taxon>
        <taxon>Alphaproteobacteria</taxon>
        <taxon>Hyphomicrobiales</taxon>
        <taxon>Aurantimonadaceae</taxon>
        <taxon>Martelella</taxon>
    </lineage>
</organism>
<dbReference type="GO" id="GO:0015847">
    <property type="term" value="P:putrescine transport"/>
    <property type="evidence" value="ECO:0007669"/>
    <property type="project" value="UniProtKB-ARBA"/>
</dbReference>
<reference evidence="9 10" key="1">
    <citation type="submission" date="2020-08" db="EMBL/GenBank/DDBJ databases">
        <title>Genomic Encyclopedia of Type Strains, Phase IV (KMG-IV): sequencing the most valuable type-strain genomes for metagenomic binning, comparative biology and taxonomic classification.</title>
        <authorList>
            <person name="Goeker M."/>
        </authorList>
    </citation>
    <scope>NUCLEOTIDE SEQUENCE [LARGE SCALE GENOMIC DNA]</scope>
    <source>
        <strain evidence="9 10">DSM 28101</strain>
    </source>
</reference>
<dbReference type="FunFam" id="3.40.50.300:FF:000133">
    <property type="entry name" value="Spermidine/putrescine import ATP-binding protein PotA"/>
    <property type="match status" value="1"/>
</dbReference>
<evidence type="ECO:0000256" key="6">
    <source>
        <dbReference type="ARBA" id="ARBA00023136"/>
    </source>
</evidence>
<evidence type="ECO:0000256" key="7">
    <source>
        <dbReference type="RuleBase" id="RU364083"/>
    </source>
</evidence>
<dbReference type="PANTHER" id="PTHR42781:SF4">
    <property type="entry name" value="SPERMIDINE_PUTRESCINE IMPORT ATP-BINDING PROTEIN POTA"/>
    <property type="match status" value="1"/>
</dbReference>
<keyword evidence="4 7" id="KW-0067">ATP-binding</keyword>
<comment type="catalytic activity">
    <reaction evidence="7">
        <text>ATP + H2O + polyamine-[polyamine-binding protein]Side 1 = ADP + phosphate + polyamineSide 2 + [polyamine-binding protein]Side 1.</text>
        <dbReference type="EC" id="7.6.2.11"/>
    </reaction>
</comment>
<dbReference type="InterPro" id="IPR013611">
    <property type="entry name" value="Transp-assoc_OB_typ2"/>
</dbReference>
<protein>
    <recommendedName>
        <fullName evidence="7">Spermidine/putrescine import ATP-binding protein PotA</fullName>
        <ecNumber evidence="7">7.6.2.11</ecNumber>
    </recommendedName>
</protein>
<dbReference type="GO" id="GO:0043190">
    <property type="term" value="C:ATP-binding cassette (ABC) transporter complex"/>
    <property type="evidence" value="ECO:0007669"/>
    <property type="project" value="InterPro"/>
</dbReference>
<dbReference type="InterPro" id="IPR003439">
    <property type="entry name" value="ABC_transporter-like_ATP-bd"/>
</dbReference>
<dbReference type="InterPro" id="IPR017871">
    <property type="entry name" value="ABC_transporter-like_CS"/>
</dbReference>
<dbReference type="InterPro" id="IPR050093">
    <property type="entry name" value="ABC_SmlMolc_Importer"/>
</dbReference>
<dbReference type="PROSITE" id="PS50893">
    <property type="entry name" value="ABC_TRANSPORTER_2"/>
    <property type="match status" value="1"/>
</dbReference>
<dbReference type="InterPro" id="IPR005893">
    <property type="entry name" value="PotA-like"/>
</dbReference>
<evidence type="ECO:0000256" key="2">
    <source>
        <dbReference type="ARBA" id="ARBA00022475"/>
    </source>
</evidence>
<keyword evidence="6 7" id="KW-0472">Membrane</keyword>
<dbReference type="RefSeq" id="WP_183485577.1">
    <property type="nucleotide sequence ID" value="NZ_JACIDZ010000005.1"/>
</dbReference>
<proteinExistence type="inferred from homology"/>
<feature type="domain" description="ABC transporter" evidence="8">
    <location>
        <begin position="5"/>
        <end position="235"/>
    </location>
</feature>
<dbReference type="PROSITE" id="PS00211">
    <property type="entry name" value="ABC_TRANSPORTER_1"/>
    <property type="match status" value="1"/>
</dbReference>
<dbReference type="InterPro" id="IPR003593">
    <property type="entry name" value="AAA+_ATPase"/>
</dbReference>
<dbReference type="Gene3D" id="3.40.50.300">
    <property type="entry name" value="P-loop containing nucleotide triphosphate hydrolases"/>
    <property type="match status" value="1"/>
</dbReference>
<evidence type="ECO:0000313" key="10">
    <source>
        <dbReference type="Proteomes" id="UP000530571"/>
    </source>
</evidence>
<evidence type="ECO:0000313" key="9">
    <source>
        <dbReference type="EMBL" id="MBB4122049.1"/>
    </source>
</evidence>
<sequence length="352" mass="38937">MDGQVVIRDVEKNYGAFRALDKVSLDIEPGEFVTLLGPSGSGKTTLLNVLAGFTRPDSGSVRMDGTEFLTLPPHKRNLGMVFQSYALFPHMTVIKNVGYPLKLRKVARPEIERRAREALDVVKMGHLADREISALSGGQRQRVALARAMVFEPKILLMDEPLSALDKNLREHMQIELKRLHDQLGTTTVYVTHDQREALTMSDRIAVINHGQLAQYDTPSRLYDHPANRFVAEFIGESGFLPVKVGANGPSLFGEPVVARDPWRGGDQAWLLLRPERMAWSEPAGPANRVVATVCDVLYQGDSFLLSLELPDGVAIDVRCNPHSANIPVPNPGESISFWISQQNTLLVEGEA</sequence>
<dbReference type="GO" id="GO:0016887">
    <property type="term" value="F:ATP hydrolysis activity"/>
    <property type="evidence" value="ECO:0007669"/>
    <property type="project" value="InterPro"/>
</dbReference>
<comment type="function">
    <text evidence="7">Part of the ABC transporter complex PotABCD involved in spermidine/putrescine import. Responsible for energy coupling to the transport system.</text>
</comment>
<comment type="subunit">
    <text evidence="7">The complex is composed of two ATP-binding proteins (PotA), two transmembrane proteins (PotB and PotC) and a solute-binding protein (PotD).</text>
</comment>
<dbReference type="SUPFAM" id="SSF52540">
    <property type="entry name" value="P-loop containing nucleoside triphosphate hydrolases"/>
    <property type="match status" value="1"/>
</dbReference>
<name>A0A7W6PAX1_9HYPH</name>
<evidence type="ECO:0000256" key="3">
    <source>
        <dbReference type="ARBA" id="ARBA00022741"/>
    </source>
</evidence>
<keyword evidence="5 7" id="KW-1278">Translocase</keyword>
<dbReference type="Pfam" id="PF00005">
    <property type="entry name" value="ABC_tran"/>
    <property type="match status" value="1"/>
</dbReference>
<dbReference type="Proteomes" id="UP000530571">
    <property type="component" value="Unassembled WGS sequence"/>
</dbReference>
<dbReference type="SUPFAM" id="SSF50331">
    <property type="entry name" value="MOP-like"/>
    <property type="match status" value="1"/>
</dbReference>
<dbReference type="InterPro" id="IPR027417">
    <property type="entry name" value="P-loop_NTPase"/>
</dbReference>
<accession>A0A7W6PAX1</accession>
<dbReference type="Gene3D" id="2.40.50.100">
    <property type="match status" value="1"/>
</dbReference>
<keyword evidence="10" id="KW-1185">Reference proteome</keyword>
<comment type="similarity">
    <text evidence="7">Belongs to the ABC transporter superfamily. Spermidine/putrescine importer (TC 3.A.1.11.1) family.</text>
</comment>
<dbReference type="Pfam" id="PF08402">
    <property type="entry name" value="TOBE_2"/>
    <property type="match status" value="1"/>
</dbReference>
<keyword evidence="1 7" id="KW-0813">Transport</keyword>
<dbReference type="AlphaFoldDB" id="A0A7W6PAX1"/>
<evidence type="ECO:0000256" key="5">
    <source>
        <dbReference type="ARBA" id="ARBA00022967"/>
    </source>
</evidence>
<gene>
    <name evidence="7" type="primary">potA</name>
    <name evidence="9" type="ORF">GGR30_001975</name>
</gene>
<dbReference type="SMART" id="SM00382">
    <property type="entry name" value="AAA"/>
    <property type="match status" value="1"/>
</dbReference>
<dbReference type="GO" id="GO:0005524">
    <property type="term" value="F:ATP binding"/>
    <property type="evidence" value="ECO:0007669"/>
    <property type="project" value="UniProtKB-KW"/>
</dbReference>
<evidence type="ECO:0000256" key="4">
    <source>
        <dbReference type="ARBA" id="ARBA00022840"/>
    </source>
</evidence>
<dbReference type="PANTHER" id="PTHR42781">
    <property type="entry name" value="SPERMIDINE/PUTRESCINE IMPORT ATP-BINDING PROTEIN POTA"/>
    <property type="match status" value="1"/>
</dbReference>
<comment type="caution">
    <text evidence="9">The sequence shown here is derived from an EMBL/GenBank/DDBJ whole genome shotgun (WGS) entry which is preliminary data.</text>
</comment>
<dbReference type="EC" id="7.6.2.11" evidence="7"/>
<keyword evidence="2 7" id="KW-1003">Cell membrane</keyword>
<evidence type="ECO:0000259" key="8">
    <source>
        <dbReference type="PROSITE" id="PS50893"/>
    </source>
</evidence>
<dbReference type="EMBL" id="JACIDZ010000005">
    <property type="protein sequence ID" value="MBB4122049.1"/>
    <property type="molecule type" value="Genomic_DNA"/>
</dbReference>
<keyword evidence="3 7" id="KW-0547">Nucleotide-binding</keyword>